<feature type="transmembrane region" description="Helical" evidence="1">
    <location>
        <begin position="85"/>
        <end position="106"/>
    </location>
</feature>
<accession>A0ABD5W2H5</accession>
<feature type="transmembrane region" description="Helical" evidence="1">
    <location>
        <begin position="54"/>
        <end position="73"/>
    </location>
</feature>
<sequence>MSQLPQTTRRAVVAAAVVGVAGLALHESLLVVAALAGLAVGLGVRGLSGSPSTVIVAAGLMPLGLVAAVATVGTVAAEPTVDETVYSTLAALSVLLMGVVGPVLGGNSPAALRDASRGALAGAVTGTVLATLASILETHGQPPVESVVYATGGGFDGIAATIAVTAVAGAGAVVAVPDAAVTTPVVRSSSLATGDRPSSRLLRLQAGFSQ</sequence>
<comment type="caution">
    <text evidence="2">The sequence shown here is derived from an EMBL/GenBank/DDBJ whole genome shotgun (WGS) entry which is preliminary data.</text>
</comment>
<evidence type="ECO:0000256" key="1">
    <source>
        <dbReference type="SAM" id="Phobius"/>
    </source>
</evidence>
<protein>
    <submittedName>
        <fullName evidence="2">Uncharacterized protein</fullName>
    </submittedName>
</protein>
<evidence type="ECO:0000313" key="2">
    <source>
        <dbReference type="EMBL" id="MFC7057804.1"/>
    </source>
</evidence>
<dbReference type="Proteomes" id="UP001596445">
    <property type="component" value="Unassembled WGS sequence"/>
</dbReference>
<reference evidence="2 3" key="1">
    <citation type="journal article" date="2019" name="Int. J. Syst. Evol. Microbiol.">
        <title>The Global Catalogue of Microorganisms (GCM) 10K type strain sequencing project: providing services to taxonomists for standard genome sequencing and annotation.</title>
        <authorList>
            <consortium name="The Broad Institute Genomics Platform"/>
            <consortium name="The Broad Institute Genome Sequencing Center for Infectious Disease"/>
            <person name="Wu L."/>
            <person name="Ma J."/>
        </authorList>
    </citation>
    <scope>NUCLEOTIDE SEQUENCE [LARGE SCALE GENOMIC DNA]</scope>
    <source>
        <strain evidence="2 3">JCM 30072</strain>
    </source>
</reference>
<dbReference type="AlphaFoldDB" id="A0ABD5W2H5"/>
<keyword evidence="1" id="KW-0472">Membrane</keyword>
<dbReference type="InterPro" id="IPR006311">
    <property type="entry name" value="TAT_signal"/>
</dbReference>
<dbReference type="RefSeq" id="WP_382184587.1">
    <property type="nucleotide sequence ID" value="NZ_JBHSZI010000001.1"/>
</dbReference>
<keyword evidence="1" id="KW-1133">Transmembrane helix</keyword>
<dbReference type="PROSITE" id="PS51318">
    <property type="entry name" value="TAT"/>
    <property type="match status" value="1"/>
</dbReference>
<name>A0ABD5W2H5_9EURY</name>
<evidence type="ECO:0000313" key="3">
    <source>
        <dbReference type="Proteomes" id="UP001596445"/>
    </source>
</evidence>
<keyword evidence="3" id="KW-1185">Reference proteome</keyword>
<proteinExistence type="predicted"/>
<gene>
    <name evidence="2" type="ORF">ACFQQG_06025</name>
</gene>
<feature type="transmembrane region" description="Helical" evidence="1">
    <location>
        <begin position="12"/>
        <end position="42"/>
    </location>
</feature>
<organism evidence="2 3">
    <name type="scientific">Halovenus salina</name>
    <dbReference type="NCBI Taxonomy" id="1510225"/>
    <lineage>
        <taxon>Archaea</taxon>
        <taxon>Methanobacteriati</taxon>
        <taxon>Methanobacteriota</taxon>
        <taxon>Stenosarchaea group</taxon>
        <taxon>Halobacteria</taxon>
        <taxon>Halobacteriales</taxon>
        <taxon>Haloarculaceae</taxon>
        <taxon>Halovenus</taxon>
    </lineage>
</organism>
<dbReference type="EMBL" id="JBHSZI010000001">
    <property type="protein sequence ID" value="MFC7057804.1"/>
    <property type="molecule type" value="Genomic_DNA"/>
</dbReference>
<keyword evidence="1" id="KW-0812">Transmembrane</keyword>